<dbReference type="InterPro" id="IPR011990">
    <property type="entry name" value="TPR-like_helical_dom_sf"/>
</dbReference>
<dbReference type="GO" id="GO:0043531">
    <property type="term" value="F:ADP binding"/>
    <property type="evidence" value="ECO:0007669"/>
    <property type="project" value="InterPro"/>
</dbReference>
<protein>
    <submittedName>
        <fullName evidence="1">Uncharacterized protein</fullName>
    </submittedName>
</protein>
<sequence>MTVTVVSQSSQYLKKSALSADIVAVHGLDENGTTAWTHPETQCFWLRDLLSSDIPDARILTFDYKADVTSFFGSTSADRILHISQTLLEELNADRELEDCTERPIIFLCHGLGGIIVKKALAIAATSTSAKLAHLHSIVTSTYGLIFFGTPHEGIQKGKWYLLSRGLRGVLRDQSQLVAAIEKNSETLQNITEQFTPLLKQFYIHNFWETVETVRGLTKSCVVSSASAAPAWEDTGRSGLPATHSQMCKFGDRKEPSYRMVYGILQRYTKKAGPVISKRSEDAKRYLREQRQNEVDEILTFDIHDQNKAVHLTWGDTKDSQNEHFLVPFTVSKNYTGREQLARCLQEKILAPNKQQKRFVLYGVGGSGKTQFCLKFARDNRDNFWGIFWVDASSPEHAEQAFSNLARIGRMEEKLETGIYWLSKQEMPWLLVIDNADDAEFDYARYFPSGGKGNILVTSRNPECKVHATIGFEEFKSLEEEDAITLLLRAALVEGVQEKKARDSARPIVKTLGCLPLALIQAGASIRQNICSLEDYLDVFKSYKKRIFLNKLQQGRGPYEHNVFTTFEVSFNKIKGLKTDEAIDAIEILHVMAFLHFDQVPEAIFEKAWENLQHEGNTKGPGSLVDKIVQVLGDLVAVSSGYGGWLTPLAEGRLPRILTQTEKKWDKLRFRNAILILRSYSLIFGNMTADSYSMHPMVHFWARERLQPRAQKLWGDIASRILTASITSRSEESEVVYRRLLVPHIDSCLKSEPRDSRRGLKFDHASLGQFARFASVYAEGGRWVEASGIQEQILQYRASSLGQDSIEALDAMAELARSYWNSSQMAKALKIQTKLLDLIIEKLGPYDPKSLLAMDSLGRTCWLCGMTSKADELGKQAFEGLAKIVGPDHPYTLSAMHNYGRARMHLGNFKEAQTLQVQAWKDRMRLFNDTDLDTLETMQDLGMSCLALGEIDEAERLVSHVLDARKRILGQEHAHTLWSINDLSKIYCAQGYPRDAVALLVPTLEVANRTLGQFHIGTFMTIFNLAHAHRLSGQVDVAESFLTELVNAEIQALGQTHPDILSAKLELAQVWKQRGHWYQAERLTQEVFERRSKMFGQHNFRTVQAREQLFAIYQASGRPDNAALIRRTFVEDTTNNTSQSDEKGLLRGNQVDSLQCESRARRITINA</sequence>
<dbReference type="EMBL" id="MVGC01000245">
    <property type="protein sequence ID" value="RJE21192.1"/>
    <property type="molecule type" value="Genomic_DNA"/>
</dbReference>
<dbReference type="PANTHER" id="PTHR46082:SF10">
    <property type="entry name" value="NB-ARC DOMAIN-CONTAINING PROTEIN"/>
    <property type="match status" value="1"/>
</dbReference>
<proteinExistence type="predicted"/>
<reference evidence="2" key="1">
    <citation type="submission" date="2017-02" db="EMBL/GenBank/DDBJ databases">
        <authorList>
            <person name="Tafer H."/>
            <person name="Lopandic K."/>
        </authorList>
    </citation>
    <scope>NUCLEOTIDE SEQUENCE [LARGE SCALE GENOMIC DNA]</scope>
    <source>
        <strain evidence="2">CBS 366.77</strain>
    </source>
</reference>
<dbReference type="SUPFAM" id="SSF48452">
    <property type="entry name" value="TPR-like"/>
    <property type="match status" value="3"/>
</dbReference>
<evidence type="ECO:0000313" key="2">
    <source>
        <dbReference type="Proteomes" id="UP000266188"/>
    </source>
</evidence>
<evidence type="ECO:0000313" key="1">
    <source>
        <dbReference type="EMBL" id="RJE21192.1"/>
    </source>
</evidence>
<dbReference type="InterPro" id="IPR053137">
    <property type="entry name" value="NLR-like"/>
</dbReference>
<dbReference type="InterPro" id="IPR029058">
    <property type="entry name" value="AB_hydrolase_fold"/>
</dbReference>
<dbReference type="PANTHER" id="PTHR46082">
    <property type="entry name" value="ATP/GTP-BINDING PROTEIN-RELATED"/>
    <property type="match status" value="1"/>
</dbReference>
<dbReference type="Gene3D" id="3.40.50.1820">
    <property type="entry name" value="alpha/beta hydrolase"/>
    <property type="match status" value="1"/>
</dbReference>
<organism evidence="1 2">
    <name type="scientific">Aspergillus sclerotialis</name>
    <dbReference type="NCBI Taxonomy" id="2070753"/>
    <lineage>
        <taxon>Eukaryota</taxon>
        <taxon>Fungi</taxon>
        <taxon>Dikarya</taxon>
        <taxon>Ascomycota</taxon>
        <taxon>Pezizomycotina</taxon>
        <taxon>Eurotiomycetes</taxon>
        <taxon>Eurotiomycetidae</taxon>
        <taxon>Eurotiales</taxon>
        <taxon>Aspergillaceae</taxon>
        <taxon>Aspergillus</taxon>
        <taxon>Aspergillus subgen. Polypaecilum</taxon>
    </lineage>
</organism>
<name>A0A3A2ZDH1_9EURO</name>
<dbReference type="OrthoDB" id="5086500at2759"/>
<dbReference type="Proteomes" id="UP000266188">
    <property type="component" value="Unassembled WGS sequence"/>
</dbReference>
<dbReference type="SUPFAM" id="SSF52540">
    <property type="entry name" value="P-loop containing nucleoside triphosphate hydrolases"/>
    <property type="match status" value="1"/>
</dbReference>
<dbReference type="AlphaFoldDB" id="A0A3A2ZDH1"/>
<dbReference type="Pfam" id="PF13424">
    <property type="entry name" value="TPR_12"/>
    <property type="match status" value="1"/>
</dbReference>
<dbReference type="Gene3D" id="1.25.40.10">
    <property type="entry name" value="Tetratricopeptide repeat domain"/>
    <property type="match status" value="2"/>
</dbReference>
<comment type="caution">
    <text evidence="1">The sequence shown here is derived from an EMBL/GenBank/DDBJ whole genome shotgun (WGS) entry which is preliminary data.</text>
</comment>
<dbReference type="SUPFAM" id="SSF53474">
    <property type="entry name" value="alpha/beta-Hydrolases"/>
    <property type="match status" value="1"/>
</dbReference>
<gene>
    <name evidence="1" type="ORF">PHISCL_06468</name>
</gene>
<dbReference type="InterPro" id="IPR027417">
    <property type="entry name" value="P-loop_NTPase"/>
</dbReference>
<accession>A0A3A2ZDH1</accession>
<keyword evidence="2" id="KW-1185">Reference proteome</keyword>
<dbReference type="Pfam" id="PF13374">
    <property type="entry name" value="TPR_10"/>
    <property type="match status" value="1"/>
</dbReference>
<dbReference type="Gene3D" id="3.40.50.300">
    <property type="entry name" value="P-loop containing nucleotide triphosphate hydrolases"/>
    <property type="match status" value="1"/>
</dbReference>